<feature type="region of interest" description="Disordered" evidence="1">
    <location>
        <begin position="19"/>
        <end position="52"/>
    </location>
</feature>
<sequence>MRTLIYLTSIASLLQGAAPFSPLPPKHLKPASVRQWASSPSEMSGDDSPAPKVEIVEKEGDEYTPQYGVSYIGGDPCGSKYNDDPFDASTNREDKPGMPDSMKSRIDALVEKMNQREAAESDE</sequence>
<feature type="compositionally biased region" description="Basic and acidic residues" evidence="1">
    <location>
        <begin position="90"/>
        <end position="107"/>
    </location>
</feature>
<name>A0A7S4IFY0_9STRA</name>
<proteinExistence type="predicted"/>
<evidence type="ECO:0000313" key="3">
    <source>
        <dbReference type="EMBL" id="CAE2228158.1"/>
    </source>
</evidence>
<organism evidence="3">
    <name type="scientific">Odontella aurita</name>
    <dbReference type="NCBI Taxonomy" id="265563"/>
    <lineage>
        <taxon>Eukaryota</taxon>
        <taxon>Sar</taxon>
        <taxon>Stramenopiles</taxon>
        <taxon>Ochrophyta</taxon>
        <taxon>Bacillariophyta</taxon>
        <taxon>Mediophyceae</taxon>
        <taxon>Biddulphiophycidae</taxon>
        <taxon>Eupodiscales</taxon>
        <taxon>Odontellaceae</taxon>
        <taxon>Odontella</taxon>
    </lineage>
</organism>
<feature type="signal peptide" evidence="2">
    <location>
        <begin position="1"/>
        <end position="19"/>
    </location>
</feature>
<feature type="chain" id="PRO_5030717416" evidence="2">
    <location>
        <begin position="20"/>
        <end position="123"/>
    </location>
</feature>
<evidence type="ECO:0000256" key="2">
    <source>
        <dbReference type="SAM" id="SignalP"/>
    </source>
</evidence>
<dbReference type="EMBL" id="HBKQ01016247">
    <property type="protein sequence ID" value="CAE2228158.1"/>
    <property type="molecule type" value="Transcribed_RNA"/>
</dbReference>
<protein>
    <submittedName>
        <fullName evidence="3">Uncharacterized protein</fullName>
    </submittedName>
</protein>
<reference evidence="3" key="1">
    <citation type="submission" date="2021-01" db="EMBL/GenBank/DDBJ databases">
        <authorList>
            <person name="Corre E."/>
            <person name="Pelletier E."/>
            <person name="Niang G."/>
            <person name="Scheremetjew M."/>
            <person name="Finn R."/>
            <person name="Kale V."/>
            <person name="Holt S."/>
            <person name="Cochrane G."/>
            <person name="Meng A."/>
            <person name="Brown T."/>
            <person name="Cohen L."/>
        </authorList>
    </citation>
    <scope>NUCLEOTIDE SEQUENCE</scope>
    <source>
        <strain evidence="3">Isolate 1302-5</strain>
    </source>
</reference>
<accession>A0A7S4IFY0</accession>
<gene>
    <name evidence="3" type="ORF">OAUR00152_LOCUS10925</name>
</gene>
<evidence type="ECO:0000256" key="1">
    <source>
        <dbReference type="SAM" id="MobiDB-lite"/>
    </source>
</evidence>
<feature type="region of interest" description="Disordered" evidence="1">
    <location>
        <begin position="74"/>
        <end position="107"/>
    </location>
</feature>
<dbReference type="AlphaFoldDB" id="A0A7S4IFY0"/>
<keyword evidence="2" id="KW-0732">Signal</keyword>